<proteinExistence type="predicted"/>
<dbReference type="PANTHER" id="PTHR34041">
    <property type="entry name" value="PHOTOSYSTEM II REPAIR PROTEIN PSB27-H1, CHLOROPLASTIC"/>
    <property type="match status" value="1"/>
</dbReference>
<dbReference type="Pfam" id="PF13326">
    <property type="entry name" value="PSII_Pbs27"/>
    <property type="match status" value="1"/>
</dbReference>
<dbReference type="Proteomes" id="UP001370490">
    <property type="component" value="Unassembled WGS sequence"/>
</dbReference>
<gene>
    <name evidence="1" type="ORF">RJ641_021261</name>
</gene>
<sequence length="156" mass="17550">MIHLICLLNEYSDFTIEEARQLPSRCHVMIHSQETPSHGRRALVCNSISAFAVLTFNCILTPSPVLRKDESNDQEVGDQRIIGAIKSLFDPNEKTKSRKVLPKAYLNSEREESDVEFEKAIRSLASFYSKAGPSAPLPEEVKTEILNDLNIAEAYL</sequence>
<name>A0AAN8UEF9_9MAGN</name>
<organism evidence="1 2">
    <name type="scientific">Dillenia turbinata</name>
    <dbReference type="NCBI Taxonomy" id="194707"/>
    <lineage>
        <taxon>Eukaryota</taxon>
        <taxon>Viridiplantae</taxon>
        <taxon>Streptophyta</taxon>
        <taxon>Embryophyta</taxon>
        <taxon>Tracheophyta</taxon>
        <taxon>Spermatophyta</taxon>
        <taxon>Magnoliopsida</taxon>
        <taxon>eudicotyledons</taxon>
        <taxon>Gunneridae</taxon>
        <taxon>Pentapetalae</taxon>
        <taxon>Dilleniales</taxon>
        <taxon>Dilleniaceae</taxon>
        <taxon>Dillenia</taxon>
    </lineage>
</organism>
<reference evidence="1 2" key="1">
    <citation type="submission" date="2023-12" db="EMBL/GenBank/DDBJ databases">
        <title>A high-quality genome assembly for Dillenia turbinata (Dilleniales).</title>
        <authorList>
            <person name="Chanderbali A."/>
        </authorList>
    </citation>
    <scope>NUCLEOTIDE SEQUENCE [LARGE SCALE GENOMIC DNA]</scope>
    <source>
        <strain evidence="1">LSX21</strain>
        <tissue evidence="1">Leaf</tissue>
    </source>
</reference>
<dbReference type="GO" id="GO:0010207">
    <property type="term" value="P:photosystem II assembly"/>
    <property type="evidence" value="ECO:0007669"/>
    <property type="project" value="InterPro"/>
</dbReference>
<dbReference type="EMBL" id="JBAMMX010000026">
    <property type="protein sequence ID" value="KAK6913940.1"/>
    <property type="molecule type" value="Genomic_DNA"/>
</dbReference>
<dbReference type="GO" id="GO:0009523">
    <property type="term" value="C:photosystem II"/>
    <property type="evidence" value="ECO:0007669"/>
    <property type="project" value="InterPro"/>
</dbReference>
<dbReference type="PANTHER" id="PTHR34041:SF3">
    <property type="entry name" value="PHOTOSYSTEM II D1 PRECURSOR PROCESSING PROTEIN PSB27-H2, CHLOROPLASTIC"/>
    <property type="match status" value="1"/>
</dbReference>
<dbReference type="InterPro" id="IPR038450">
    <property type="entry name" value="PSII_Psb27_sf"/>
</dbReference>
<dbReference type="AlphaFoldDB" id="A0AAN8UEF9"/>
<dbReference type="GO" id="GO:0010206">
    <property type="term" value="P:photosystem II repair"/>
    <property type="evidence" value="ECO:0007669"/>
    <property type="project" value="InterPro"/>
</dbReference>
<comment type="caution">
    <text evidence="1">The sequence shown here is derived from an EMBL/GenBank/DDBJ whole genome shotgun (WGS) entry which is preliminary data.</text>
</comment>
<accession>A0AAN8UEF9</accession>
<evidence type="ECO:0000313" key="2">
    <source>
        <dbReference type="Proteomes" id="UP001370490"/>
    </source>
</evidence>
<protein>
    <submittedName>
        <fullName evidence="1">Photosystem II Pbs27</fullName>
    </submittedName>
</protein>
<dbReference type="InterPro" id="IPR025585">
    <property type="entry name" value="PSII_Psb27"/>
</dbReference>
<evidence type="ECO:0000313" key="1">
    <source>
        <dbReference type="EMBL" id="KAK6913940.1"/>
    </source>
</evidence>
<dbReference type="GO" id="GO:0009543">
    <property type="term" value="C:chloroplast thylakoid lumen"/>
    <property type="evidence" value="ECO:0007669"/>
    <property type="project" value="TreeGrafter"/>
</dbReference>
<keyword evidence="2" id="KW-1185">Reference proteome</keyword>
<dbReference type="Gene3D" id="1.20.58.810">
    <property type="entry name" value="Photosystem II Pbs27"/>
    <property type="match status" value="1"/>
</dbReference>